<organism evidence="1 2">
    <name type="scientific">Candidatus Methylopumilus rimovensis</name>
    <dbReference type="NCBI Taxonomy" id="2588535"/>
    <lineage>
        <taxon>Bacteria</taxon>
        <taxon>Pseudomonadati</taxon>
        <taxon>Pseudomonadota</taxon>
        <taxon>Betaproteobacteria</taxon>
        <taxon>Nitrosomonadales</taxon>
        <taxon>Methylophilaceae</taxon>
        <taxon>Candidatus Methylopumilus</taxon>
    </lineage>
</organism>
<sequence>MPNYYIQLKKMDDVHQYFTWSPDEIEMPWSIKYDDMALGYYKDSIAALEEWRNNYSRIK</sequence>
<dbReference type="Proteomes" id="UP000312102">
    <property type="component" value="Chromosome"/>
</dbReference>
<gene>
    <name evidence="1" type="ORF">FIT61_02175</name>
</gene>
<name>A0AAE6FSC4_9PROT</name>
<accession>A0AAE6FSC4</accession>
<reference evidence="1 2" key="1">
    <citation type="journal article" date="2019" name="ISME J.">
        <title>Evolution in action: habitat transition from sediment to the pelagial leads to genome streamlining in Methylophilaceae.</title>
        <authorList>
            <person name="Salcher M."/>
            <person name="Schaefle D."/>
            <person name="Kaspar M."/>
            <person name="Neuenschwander S.M."/>
            <person name="Ghai R."/>
        </authorList>
    </citation>
    <scope>NUCLEOTIDE SEQUENCE [LARGE SCALE GENOMIC DNA]</scope>
    <source>
        <strain evidence="1 2">MMS-RI-1</strain>
    </source>
</reference>
<dbReference type="KEGG" id="mrk:FIT61_02175"/>
<dbReference type="EMBL" id="CP040986">
    <property type="protein sequence ID" value="QDD13279.1"/>
    <property type="molecule type" value="Genomic_DNA"/>
</dbReference>
<keyword evidence="2" id="KW-1185">Reference proteome</keyword>
<dbReference type="AlphaFoldDB" id="A0AAE6FSC4"/>
<proteinExistence type="predicted"/>
<evidence type="ECO:0000313" key="1">
    <source>
        <dbReference type="EMBL" id="QDD13279.1"/>
    </source>
</evidence>
<dbReference type="RefSeq" id="WP_139873210.1">
    <property type="nucleotide sequence ID" value="NZ_CP040985.1"/>
</dbReference>
<evidence type="ECO:0000313" key="2">
    <source>
        <dbReference type="Proteomes" id="UP000312102"/>
    </source>
</evidence>
<protein>
    <submittedName>
        <fullName evidence="1">Uncharacterized protein</fullName>
    </submittedName>
</protein>